<protein>
    <submittedName>
        <fullName evidence="2">Uncharacterized protein</fullName>
    </submittedName>
</protein>
<feature type="compositionally biased region" description="Acidic residues" evidence="1">
    <location>
        <begin position="149"/>
        <end position="165"/>
    </location>
</feature>
<organism evidence="2 3">
    <name type="scientific">Tanacetum coccineum</name>
    <dbReference type="NCBI Taxonomy" id="301880"/>
    <lineage>
        <taxon>Eukaryota</taxon>
        <taxon>Viridiplantae</taxon>
        <taxon>Streptophyta</taxon>
        <taxon>Embryophyta</taxon>
        <taxon>Tracheophyta</taxon>
        <taxon>Spermatophyta</taxon>
        <taxon>Magnoliopsida</taxon>
        <taxon>eudicotyledons</taxon>
        <taxon>Gunneridae</taxon>
        <taxon>Pentapetalae</taxon>
        <taxon>asterids</taxon>
        <taxon>campanulids</taxon>
        <taxon>Asterales</taxon>
        <taxon>Asteraceae</taxon>
        <taxon>Asteroideae</taxon>
        <taxon>Anthemideae</taxon>
        <taxon>Anthemidinae</taxon>
        <taxon>Tanacetum</taxon>
    </lineage>
</organism>
<dbReference type="Proteomes" id="UP001151760">
    <property type="component" value="Unassembled WGS sequence"/>
</dbReference>
<feature type="compositionally biased region" description="Basic residues" evidence="1">
    <location>
        <begin position="223"/>
        <end position="232"/>
    </location>
</feature>
<comment type="caution">
    <text evidence="2">The sequence shown here is derived from an EMBL/GenBank/DDBJ whole genome shotgun (WGS) entry which is preliminary data.</text>
</comment>
<reference evidence="2" key="2">
    <citation type="submission" date="2022-01" db="EMBL/GenBank/DDBJ databases">
        <authorList>
            <person name="Yamashiro T."/>
            <person name="Shiraishi A."/>
            <person name="Satake H."/>
            <person name="Nakayama K."/>
        </authorList>
    </citation>
    <scope>NUCLEOTIDE SEQUENCE</scope>
</reference>
<reference evidence="2" key="1">
    <citation type="journal article" date="2022" name="Int. J. Mol. Sci.">
        <title>Draft Genome of Tanacetum Coccineum: Genomic Comparison of Closely Related Tanacetum-Family Plants.</title>
        <authorList>
            <person name="Yamashiro T."/>
            <person name="Shiraishi A."/>
            <person name="Nakayama K."/>
            <person name="Satake H."/>
        </authorList>
    </citation>
    <scope>NUCLEOTIDE SEQUENCE</scope>
</reference>
<gene>
    <name evidence="2" type="ORF">Tco_0906780</name>
</gene>
<feature type="non-terminal residue" evidence="2">
    <location>
        <position position="1"/>
    </location>
</feature>
<dbReference type="EMBL" id="BQNB010014298">
    <property type="protein sequence ID" value="GJT26505.1"/>
    <property type="molecule type" value="Genomic_DNA"/>
</dbReference>
<feature type="compositionally biased region" description="Basic and acidic residues" evidence="1">
    <location>
        <begin position="195"/>
        <end position="204"/>
    </location>
</feature>
<name>A0ABQ5CHG2_9ASTR</name>
<evidence type="ECO:0000313" key="3">
    <source>
        <dbReference type="Proteomes" id="UP001151760"/>
    </source>
</evidence>
<proteinExistence type="predicted"/>
<feature type="compositionally biased region" description="Acidic residues" evidence="1">
    <location>
        <begin position="119"/>
        <end position="142"/>
    </location>
</feature>
<sequence>IGGIVQIIEMVVVVAGSSWSTLFGDDDIYKDQGVLNAFSVVEKNSFVNPYPEIGKTKENDPQPPSNANLTTTETTPQTETPPPQTETTPPQTHEEETTPQRSPAKSNESTETASRESSETEENDEENETEENDGEENDEENETEKNDGEENDAEDNDAEDNETTEENTAYKNIAKKRKRAEIESPGRTTRAAAKKQLEKKVKEPVKKRKRVEKPKKEAEKSKKMVKKKGKKKLKDEDEDEDYDIAERKKDIEKKFKSLRARATVKPLYLATKSLTLERKTIIRQMGFGSMLDFQFDKIPSKIPYFVLKNLNTKTMEVSFPSGSKLKITPRKIWEVLGIPMGKNKLESDSPRDDQDQFINDFKAQFGDKKFITTTDLSKQIQRTTNTDFMFQMNLGVGVE</sequence>
<keyword evidence="3" id="KW-1185">Reference proteome</keyword>
<feature type="region of interest" description="Disordered" evidence="1">
    <location>
        <begin position="51"/>
        <end position="241"/>
    </location>
</feature>
<accession>A0ABQ5CHG2</accession>
<evidence type="ECO:0000256" key="1">
    <source>
        <dbReference type="SAM" id="MobiDB-lite"/>
    </source>
</evidence>
<evidence type="ECO:0000313" key="2">
    <source>
        <dbReference type="EMBL" id="GJT26505.1"/>
    </source>
</evidence>